<accession>A0ABM6RP80</accession>
<keyword evidence="1" id="KW-0812">Transmembrane</keyword>
<feature type="transmembrane region" description="Helical" evidence="1">
    <location>
        <begin position="40"/>
        <end position="64"/>
    </location>
</feature>
<keyword evidence="1" id="KW-1133">Transmembrane helix</keyword>
<organism evidence="2 3">
    <name type="scientific">Sulfobacillus thermotolerans</name>
    <dbReference type="NCBI Taxonomy" id="338644"/>
    <lineage>
        <taxon>Bacteria</taxon>
        <taxon>Bacillati</taxon>
        <taxon>Bacillota</taxon>
        <taxon>Clostridia</taxon>
        <taxon>Eubacteriales</taxon>
        <taxon>Clostridiales Family XVII. Incertae Sedis</taxon>
        <taxon>Sulfobacillus</taxon>
    </lineage>
</organism>
<protein>
    <submittedName>
        <fullName evidence="2">Uncharacterized protein</fullName>
    </submittedName>
</protein>
<sequence>MKVAPWEALALALAFVFVGSYLQKKAFVVWQMPRYLAKSWVRYSLMIVTIIILGFPSVTGYWWMAPIYGTAIGFLGGKQADWETACKD</sequence>
<keyword evidence="1" id="KW-0472">Membrane</keyword>
<evidence type="ECO:0000256" key="1">
    <source>
        <dbReference type="SAM" id="Phobius"/>
    </source>
</evidence>
<name>A0ABM6RP80_9FIRM</name>
<keyword evidence="3" id="KW-1185">Reference proteome</keyword>
<dbReference type="EMBL" id="CP019454">
    <property type="protein sequence ID" value="AUW93166.1"/>
    <property type="molecule type" value="Genomic_DNA"/>
</dbReference>
<evidence type="ECO:0000313" key="2">
    <source>
        <dbReference type="EMBL" id="AUW93166.1"/>
    </source>
</evidence>
<evidence type="ECO:0000313" key="3">
    <source>
        <dbReference type="Proteomes" id="UP000325292"/>
    </source>
</evidence>
<reference evidence="2 3" key="1">
    <citation type="journal article" date="2019" name="Sci. Rep.">
        <title>Sulfobacillus thermotolerans: new insights into resistance and metabolic capacities of acidophilic chemolithotrophs.</title>
        <authorList>
            <person name="Panyushkina A.E."/>
            <person name="Babenko V.V."/>
            <person name="Nikitina A.S."/>
            <person name="Selezneva O.V."/>
            <person name="Tsaplina I.A."/>
            <person name="Letarova M.A."/>
            <person name="Kostryukova E.S."/>
            <person name="Letarov A.V."/>
        </authorList>
    </citation>
    <scope>NUCLEOTIDE SEQUENCE [LARGE SCALE GENOMIC DNA]</scope>
    <source>
        <strain evidence="2 3">Kr1</strain>
    </source>
</reference>
<proteinExistence type="predicted"/>
<gene>
    <name evidence="2" type="ORF">BXT84_03705</name>
</gene>
<dbReference type="Proteomes" id="UP000325292">
    <property type="component" value="Chromosome"/>
</dbReference>